<dbReference type="Gene3D" id="1.20.1250.20">
    <property type="entry name" value="MFS general substrate transporter like domains"/>
    <property type="match status" value="1"/>
</dbReference>
<keyword evidence="5" id="KW-1185">Reference proteome</keyword>
<feature type="transmembrane region" description="Helical" evidence="2">
    <location>
        <begin position="114"/>
        <end position="138"/>
    </location>
</feature>
<dbReference type="InterPro" id="IPR018490">
    <property type="entry name" value="cNMP-bd_dom_sf"/>
</dbReference>
<evidence type="ECO:0000256" key="2">
    <source>
        <dbReference type="SAM" id="Phobius"/>
    </source>
</evidence>
<dbReference type="SUPFAM" id="SSF51206">
    <property type="entry name" value="cAMP-binding domain-like"/>
    <property type="match status" value="1"/>
</dbReference>
<feature type="transmembrane region" description="Helical" evidence="2">
    <location>
        <begin position="314"/>
        <end position="334"/>
    </location>
</feature>
<evidence type="ECO:0000313" key="4">
    <source>
        <dbReference type="EMBL" id="CAH1231356.1"/>
    </source>
</evidence>
<reference evidence="4" key="1">
    <citation type="submission" date="2022-01" db="EMBL/GenBank/DDBJ databases">
        <authorList>
            <person name="Criscuolo A."/>
        </authorList>
    </citation>
    <scope>NUCLEOTIDE SEQUENCE</scope>
    <source>
        <strain evidence="4">CIP111891</strain>
    </source>
</reference>
<dbReference type="SUPFAM" id="SSF103473">
    <property type="entry name" value="MFS general substrate transporter"/>
    <property type="match status" value="1"/>
</dbReference>
<dbReference type="InterPro" id="IPR000595">
    <property type="entry name" value="cNMP-bd_dom"/>
</dbReference>
<feature type="transmembrane region" description="Helical" evidence="2">
    <location>
        <begin position="87"/>
        <end position="108"/>
    </location>
</feature>
<organism evidence="4 5">
    <name type="scientific">Paenibacillus allorhizoplanae</name>
    <dbReference type="NCBI Taxonomy" id="2905648"/>
    <lineage>
        <taxon>Bacteria</taxon>
        <taxon>Bacillati</taxon>
        <taxon>Bacillota</taxon>
        <taxon>Bacilli</taxon>
        <taxon>Bacillales</taxon>
        <taxon>Paenibacillaceae</taxon>
        <taxon>Paenibacillus</taxon>
    </lineage>
</organism>
<feature type="transmembrane region" description="Helical" evidence="2">
    <location>
        <begin position="245"/>
        <end position="263"/>
    </location>
</feature>
<evidence type="ECO:0000256" key="1">
    <source>
        <dbReference type="ARBA" id="ARBA00023159"/>
    </source>
</evidence>
<feature type="transmembrane region" description="Helical" evidence="2">
    <location>
        <begin position="340"/>
        <end position="358"/>
    </location>
</feature>
<dbReference type="CDD" id="cd00038">
    <property type="entry name" value="CAP_ED"/>
    <property type="match status" value="1"/>
</dbReference>
<keyword evidence="2" id="KW-1133">Transmembrane helix</keyword>
<dbReference type="EMBL" id="CAKMMW010000041">
    <property type="protein sequence ID" value="CAH1231356.1"/>
    <property type="molecule type" value="Genomic_DNA"/>
</dbReference>
<dbReference type="SUPFAM" id="SSF48371">
    <property type="entry name" value="ARM repeat"/>
    <property type="match status" value="1"/>
</dbReference>
<dbReference type="Gene3D" id="2.60.120.10">
    <property type="entry name" value="Jelly Rolls"/>
    <property type="match status" value="1"/>
</dbReference>
<keyword evidence="1" id="KW-0010">Activator</keyword>
<feature type="transmembrane region" description="Helical" evidence="2">
    <location>
        <begin position="55"/>
        <end position="75"/>
    </location>
</feature>
<feature type="transmembrane region" description="Helical" evidence="2">
    <location>
        <begin position="409"/>
        <end position="428"/>
    </location>
</feature>
<feature type="domain" description="Cyclic nucleotide-binding" evidence="3">
    <location>
        <begin position="887"/>
        <end position="991"/>
    </location>
</feature>
<sequence length="1020" mass="113469">MQGTLKGWIGLRTEDSRKLWMMLPIFYFSGIAESLNYTAFMALFNQRFGVQYLPYIYMVEAAIMPLEGWLLAKLANRLPKAKMMTTLYLIMIGLLFLNGVVLLGFKLGGIDYRYYYPILFLSSNFVVRQLTLLLWSTAFDLCPTQQAKRLMPVFIAATTTGGITAGLLAHQLGKLLGTEAVYALAPILMVFGFVFFRRALMRYLVPLTLKEDKRMNRAQPVSLTADEATQPTSGYYAKQMLRSPFLLCAVALMTLMPAVYFMMEYQYFTAAEYKFSNEGDLTSFYGLITAIQFTFCLLLQTVSTRLMNWLGASNILLGITIIFFGGFGLTALFMNQSLGLVMVSGSYAVFYILLYYIAEPCYQLFFKMMPISKRDGYRYFAQGVAASGGILIGSLFSMLYSFGLLQLSPLAWLGVVIAGILVVVAWFGRNLYIRELVKSVQSLHGDLSEIASSFIGGIRSSKALSAILAYLKHPNDYVRELALEIIGKAKDSAFLPHLIQMIGEESSRIRIAVLRAMNLQGATIQDLVQVASFLEDEDPEVRAECVKLISKASHLKSQSHFFIRVKLLDTHPKVVHEGVKALYALESEESYAACDEAIIKMLDTGGEWAVYGCHTVADLKLNTYTAWVVSLLDEERPAVKVAAAHCIGKLQHVESIPLMLGMVSMADQELRKAILQAFVDMGDKALPILLEYSHHPNPFIWNAVVTTLAELLDEGRLHSLLVELCAQRLQASTQERALPAALEKLGLTGLAELAKERCGELHEALIDGAWTVMAKLVDERIIMMLREAIQDENIELRENGLEVLAEGLGDRKLAYALLDQLKQQGVTDVMEEIQPLGLLQEATTWSDSWLKDISIYALSALERADMKEERKFLTMLDKVIFLKQVSLFADLSVDELGLIAGIATEEVHEDLTYLLRRGESNAAMYLLIEGHVELSNETGVGETSTIGVLGPKQAVGETTALDGSPSSVTAQVIFDEVRVLTLQGESLSRLVRLYPEIGIGMLHASSARVRLLENMLLKMS</sequence>
<feature type="transmembrane region" description="Helical" evidence="2">
    <location>
        <begin position="181"/>
        <end position="200"/>
    </location>
</feature>
<evidence type="ECO:0000259" key="3">
    <source>
        <dbReference type="PROSITE" id="PS50042"/>
    </source>
</evidence>
<gene>
    <name evidence="4" type="ORF">PAECIP111891_06823</name>
</gene>
<keyword evidence="2" id="KW-0812">Transmembrane</keyword>
<dbReference type="Pfam" id="PF00027">
    <property type="entry name" value="cNMP_binding"/>
    <property type="match status" value="1"/>
</dbReference>
<dbReference type="PROSITE" id="PS50042">
    <property type="entry name" value="CNMP_BINDING_3"/>
    <property type="match status" value="1"/>
</dbReference>
<comment type="caution">
    <text evidence="4">The sequence shown here is derived from an EMBL/GenBank/DDBJ whole genome shotgun (WGS) entry which is preliminary data.</text>
</comment>
<dbReference type="Gene3D" id="1.25.10.10">
    <property type="entry name" value="Leucine-rich Repeat Variant"/>
    <property type="match status" value="2"/>
</dbReference>
<dbReference type="RefSeq" id="WP_236293245.1">
    <property type="nucleotide sequence ID" value="NZ_CAKMMW010000041.1"/>
</dbReference>
<dbReference type="InterPro" id="IPR036259">
    <property type="entry name" value="MFS_trans_sf"/>
</dbReference>
<dbReference type="Pfam" id="PF13646">
    <property type="entry name" value="HEAT_2"/>
    <property type="match status" value="2"/>
</dbReference>
<dbReference type="InterPro" id="IPR014710">
    <property type="entry name" value="RmlC-like_jellyroll"/>
</dbReference>
<proteinExistence type="predicted"/>
<accession>A0ABM9CYT6</accession>
<feature type="transmembrane region" description="Helical" evidence="2">
    <location>
        <begin position="150"/>
        <end position="169"/>
    </location>
</feature>
<dbReference type="SMART" id="SM00100">
    <property type="entry name" value="cNMP"/>
    <property type="match status" value="1"/>
</dbReference>
<name>A0ABM9CYT6_9BACL</name>
<feature type="transmembrane region" description="Helical" evidence="2">
    <location>
        <begin position="21"/>
        <end position="43"/>
    </location>
</feature>
<dbReference type="InterPro" id="IPR011989">
    <property type="entry name" value="ARM-like"/>
</dbReference>
<protein>
    <recommendedName>
        <fullName evidence="3">Cyclic nucleotide-binding domain-containing protein</fullName>
    </recommendedName>
</protein>
<dbReference type="InterPro" id="IPR016024">
    <property type="entry name" value="ARM-type_fold"/>
</dbReference>
<keyword evidence="2" id="KW-0472">Membrane</keyword>
<feature type="transmembrane region" description="Helical" evidence="2">
    <location>
        <begin position="379"/>
        <end position="403"/>
    </location>
</feature>
<dbReference type="Proteomes" id="UP000838821">
    <property type="component" value="Unassembled WGS sequence"/>
</dbReference>
<evidence type="ECO:0000313" key="5">
    <source>
        <dbReference type="Proteomes" id="UP000838821"/>
    </source>
</evidence>
<feature type="transmembrane region" description="Helical" evidence="2">
    <location>
        <begin position="283"/>
        <end position="302"/>
    </location>
</feature>